<evidence type="ECO:0000313" key="1">
    <source>
        <dbReference type="EMBL" id="MEC5425456.1"/>
    </source>
</evidence>
<evidence type="ECO:0000313" key="2">
    <source>
        <dbReference type="Proteomes" id="UP001335737"/>
    </source>
</evidence>
<sequence>MTDLYKLNDDVHHYLSVKYLGEETIQDLFVNAQKEIKDEFFPDKGFGKMRLAKAKGAITNFKKLSNDHFRTVDLMLFYVEVGTEFTNTYGDIDGKFYDSMNSMYDKVIVECEKDETLFKEIKDRLYAVVAESDGIGWGYHDVLEESYYSISWLEE</sequence>
<dbReference type="EMBL" id="JARZFX010000014">
    <property type="protein sequence ID" value="MEC5425456.1"/>
    <property type="molecule type" value="Genomic_DNA"/>
</dbReference>
<protein>
    <submittedName>
        <fullName evidence="1">DUF6155 family protein</fullName>
    </submittedName>
</protein>
<keyword evidence="2" id="KW-1185">Reference proteome</keyword>
<accession>A0ABU6KK20</accession>
<organism evidence="1 2">
    <name type="scientific">Virgibacillus tibetensis</name>
    <dbReference type="NCBI Taxonomy" id="3042313"/>
    <lineage>
        <taxon>Bacteria</taxon>
        <taxon>Bacillati</taxon>
        <taxon>Bacillota</taxon>
        <taxon>Bacilli</taxon>
        <taxon>Bacillales</taxon>
        <taxon>Bacillaceae</taxon>
        <taxon>Virgibacillus</taxon>
    </lineage>
</organism>
<dbReference type="Proteomes" id="UP001335737">
    <property type="component" value="Unassembled WGS sequence"/>
</dbReference>
<reference evidence="1 2" key="1">
    <citation type="journal article" date="2024" name="Int. J. Syst. Evol. Microbiol.">
        <title>Virgibacillus tibetensis sp. nov., isolated from salt lake on the Tibetan Plateau of China.</title>
        <authorList>
            <person name="Phurbu D."/>
            <person name="Liu Z.-X."/>
            <person name="Wang R."/>
            <person name="Zheng Y.-Y."/>
            <person name="Liu H.-C."/>
            <person name="Zhou Y.-G."/>
            <person name="Yu Y.-J."/>
            <person name="Li A.-H."/>
        </authorList>
    </citation>
    <scope>NUCLEOTIDE SEQUENCE [LARGE SCALE GENOMIC DNA]</scope>
    <source>
        <strain evidence="1 2">C22-A2</strain>
    </source>
</reference>
<gene>
    <name evidence="1" type="ORF">QGM71_18405</name>
</gene>
<name>A0ABU6KK20_9BACI</name>
<dbReference type="Pfam" id="PF19652">
    <property type="entry name" value="DUF6155"/>
    <property type="match status" value="1"/>
</dbReference>
<comment type="caution">
    <text evidence="1">The sequence shown here is derived from an EMBL/GenBank/DDBJ whole genome shotgun (WGS) entry which is preliminary data.</text>
</comment>
<proteinExistence type="predicted"/>
<dbReference type="InterPro" id="IPR046153">
    <property type="entry name" value="DUF6155"/>
</dbReference>